<dbReference type="InterPro" id="IPR038332">
    <property type="entry name" value="PPE_sf"/>
</dbReference>
<name>A0A1A3MRP3_MYCAS</name>
<feature type="domain" description="PE" evidence="1">
    <location>
        <begin position="2"/>
        <end position="46"/>
    </location>
</feature>
<reference evidence="2 3" key="1">
    <citation type="submission" date="2016-06" db="EMBL/GenBank/DDBJ databases">
        <authorList>
            <person name="Kjaerup R.B."/>
            <person name="Dalgaard T.S."/>
            <person name="Juul-Madsen H.R."/>
        </authorList>
    </citation>
    <scope>NUCLEOTIDE SEQUENCE [LARGE SCALE GENOMIC DNA]</scope>
    <source>
        <strain evidence="2 3">1245139.5</strain>
    </source>
</reference>
<dbReference type="Proteomes" id="UP000093629">
    <property type="component" value="Unassembled WGS sequence"/>
</dbReference>
<sequence length="191" mass="19571">MAIASVFGMNAQQFQGLSARAAAFHEEFVKLLSAGATQYLNTEVANAQQVLQNAVNAPAQVLLGHPLAAAGQGAGAANPADTSPSISLAKGGFLGFSYDLSTSGFTVSPYGNNGIQASLTGSLTLGVGPFSWAASVQEFAAADDLGIRTGYDVNLGGYGLQMYLDRPTGGGFFSFPQIHGGVHIPGSTYLY</sequence>
<gene>
    <name evidence="2" type="ORF">A5636_13415</name>
</gene>
<dbReference type="EMBL" id="LZLQ01000136">
    <property type="protein sequence ID" value="OBK11735.1"/>
    <property type="molecule type" value="Genomic_DNA"/>
</dbReference>
<keyword evidence="3" id="KW-1185">Reference proteome</keyword>
<evidence type="ECO:0000313" key="2">
    <source>
        <dbReference type="EMBL" id="OBK11735.1"/>
    </source>
</evidence>
<organism evidence="2 3">
    <name type="scientific">Mycobacterium asiaticum</name>
    <dbReference type="NCBI Taxonomy" id="1790"/>
    <lineage>
        <taxon>Bacteria</taxon>
        <taxon>Bacillati</taxon>
        <taxon>Actinomycetota</taxon>
        <taxon>Actinomycetes</taxon>
        <taxon>Mycobacteriales</taxon>
        <taxon>Mycobacteriaceae</taxon>
        <taxon>Mycobacterium</taxon>
    </lineage>
</organism>
<dbReference type="Pfam" id="PF00934">
    <property type="entry name" value="PE"/>
    <property type="match status" value="1"/>
</dbReference>
<dbReference type="InterPro" id="IPR000084">
    <property type="entry name" value="PE-PGRS_N"/>
</dbReference>
<comment type="caution">
    <text evidence="2">The sequence shown here is derived from an EMBL/GenBank/DDBJ whole genome shotgun (WGS) entry which is preliminary data.</text>
</comment>
<dbReference type="AlphaFoldDB" id="A0A1A3MRP3"/>
<accession>A0A1A3MRP3</accession>
<evidence type="ECO:0000313" key="3">
    <source>
        <dbReference type="Proteomes" id="UP000093629"/>
    </source>
</evidence>
<dbReference type="Gene3D" id="1.10.287.850">
    <property type="entry name" value="HP0062-like domain"/>
    <property type="match status" value="1"/>
</dbReference>
<protein>
    <recommendedName>
        <fullName evidence="1">PE domain-containing protein</fullName>
    </recommendedName>
</protein>
<dbReference type="SUPFAM" id="SSF140459">
    <property type="entry name" value="PE/PPE dimer-like"/>
    <property type="match status" value="1"/>
</dbReference>
<proteinExistence type="predicted"/>
<evidence type="ECO:0000259" key="1">
    <source>
        <dbReference type="Pfam" id="PF00934"/>
    </source>
</evidence>